<evidence type="ECO:0000313" key="3">
    <source>
        <dbReference type="Proteomes" id="UP000015101"/>
    </source>
</evidence>
<dbReference type="GeneID" id="20200250"/>
<dbReference type="EMBL" id="AMQM01001478">
    <property type="status" value="NOT_ANNOTATED_CDS"/>
    <property type="molecule type" value="Genomic_DNA"/>
</dbReference>
<dbReference type="KEGG" id="hro:HELRODRAFT_163865"/>
<reference evidence="2" key="3">
    <citation type="submission" date="2015-06" db="UniProtKB">
        <authorList>
            <consortium name="EnsemblMetazoa"/>
        </authorList>
    </citation>
    <scope>IDENTIFICATION</scope>
</reference>
<reference evidence="3" key="1">
    <citation type="submission" date="2012-12" db="EMBL/GenBank/DDBJ databases">
        <authorList>
            <person name="Hellsten U."/>
            <person name="Grimwood J."/>
            <person name="Chapman J.A."/>
            <person name="Shapiro H."/>
            <person name="Aerts A."/>
            <person name="Otillar R.P."/>
            <person name="Terry A.Y."/>
            <person name="Boore J.L."/>
            <person name="Simakov O."/>
            <person name="Marletaz F."/>
            <person name="Cho S.-J."/>
            <person name="Edsinger-Gonzales E."/>
            <person name="Havlak P."/>
            <person name="Kuo D.-H."/>
            <person name="Larsson T."/>
            <person name="Lv J."/>
            <person name="Arendt D."/>
            <person name="Savage R."/>
            <person name="Osoegawa K."/>
            <person name="de Jong P."/>
            <person name="Lindberg D.R."/>
            <person name="Seaver E.C."/>
            <person name="Weisblat D.A."/>
            <person name="Putnam N.H."/>
            <person name="Grigoriev I.V."/>
            <person name="Rokhsar D.S."/>
        </authorList>
    </citation>
    <scope>NUCLEOTIDE SEQUENCE</scope>
</reference>
<dbReference type="Proteomes" id="UP000015101">
    <property type="component" value="Unassembled WGS sequence"/>
</dbReference>
<accession>T1EUK0</accession>
<evidence type="ECO:0000313" key="1">
    <source>
        <dbReference type="EMBL" id="ESN96753.1"/>
    </source>
</evidence>
<organism evidence="2 3">
    <name type="scientific">Helobdella robusta</name>
    <name type="common">Californian leech</name>
    <dbReference type="NCBI Taxonomy" id="6412"/>
    <lineage>
        <taxon>Eukaryota</taxon>
        <taxon>Metazoa</taxon>
        <taxon>Spiralia</taxon>
        <taxon>Lophotrochozoa</taxon>
        <taxon>Annelida</taxon>
        <taxon>Clitellata</taxon>
        <taxon>Hirudinea</taxon>
        <taxon>Rhynchobdellida</taxon>
        <taxon>Glossiphoniidae</taxon>
        <taxon>Helobdella</taxon>
    </lineage>
</organism>
<sequence>MDYLNKPLQLLLPVKTSSGFYYWSSLCQQACSAISFKEPASSSIQGRNSKSVQFATRKSTKPSTLLAAELAAAGAIYLTALLNLATTSYVTTAPIQNLQHSIIRSTAYTTGQLNFPQWNCNGITDNNEDKEFYLLQMKTDGQAGYCTSKIVKVHPSKAGKKRTIIAETDTVEVKLAILKLDDGKANSIYSGIAEVLDKFQLWSSIKVIISDTTSVNTGSKNGVVNQLQRI</sequence>
<proteinExistence type="predicted"/>
<keyword evidence="3" id="KW-1185">Reference proteome</keyword>
<name>T1EUK0_HELRO</name>
<gene>
    <name evidence="2" type="primary">20200250</name>
    <name evidence="1" type="ORF">HELRODRAFT_163865</name>
</gene>
<dbReference type="InParanoid" id="T1EUK0"/>
<dbReference type="CTD" id="20200250"/>
<evidence type="ECO:0000313" key="2">
    <source>
        <dbReference type="EnsemblMetazoa" id="HelroP163865"/>
    </source>
</evidence>
<protein>
    <submittedName>
        <fullName evidence="1 2">Uncharacterized protein</fullName>
    </submittedName>
</protein>
<dbReference type="EnsemblMetazoa" id="HelroT163865">
    <property type="protein sequence ID" value="HelroP163865"/>
    <property type="gene ID" value="HelroG163865"/>
</dbReference>
<dbReference type="EMBL" id="KB097495">
    <property type="protein sequence ID" value="ESN96753.1"/>
    <property type="molecule type" value="Genomic_DNA"/>
</dbReference>
<dbReference type="HOGENOM" id="CLU_1205933_0_0_1"/>
<reference evidence="1 3" key="2">
    <citation type="journal article" date="2013" name="Nature">
        <title>Insights into bilaterian evolution from three spiralian genomes.</title>
        <authorList>
            <person name="Simakov O."/>
            <person name="Marletaz F."/>
            <person name="Cho S.J."/>
            <person name="Edsinger-Gonzales E."/>
            <person name="Havlak P."/>
            <person name="Hellsten U."/>
            <person name="Kuo D.H."/>
            <person name="Larsson T."/>
            <person name="Lv J."/>
            <person name="Arendt D."/>
            <person name="Savage R."/>
            <person name="Osoegawa K."/>
            <person name="de Jong P."/>
            <person name="Grimwood J."/>
            <person name="Chapman J.A."/>
            <person name="Shapiro H."/>
            <person name="Aerts A."/>
            <person name="Otillar R.P."/>
            <person name="Terry A.Y."/>
            <person name="Boore J.L."/>
            <person name="Grigoriev I.V."/>
            <person name="Lindberg D.R."/>
            <person name="Seaver E.C."/>
            <person name="Weisblat D.A."/>
            <person name="Putnam N.H."/>
            <person name="Rokhsar D.S."/>
        </authorList>
    </citation>
    <scope>NUCLEOTIDE SEQUENCE</scope>
</reference>
<dbReference type="RefSeq" id="XP_009025866.1">
    <property type="nucleotide sequence ID" value="XM_009027618.1"/>
</dbReference>
<dbReference type="AlphaFoldDB" id="T1EUK0"/>